<dbReference type="VEuPathDB" id="FungiDB:NECHADRAFT_73211"/>
<dbReference type="OrthoDB" id="2270193at2759"/>
<dbReference type="GeneID" id="9670660"/>
<dbReference type="InParanoid" id="C7ZBM8"/>
<evidence type="ECO:0000313" key="3">
    <source>
        <dbReference type="EMBL" id="EEU38624.1"/>
    </source>
</evidence>
<feature type="non-terminal residue" evidence="3">
    <location>
        <position position="208"/>
    </location>
</feature>
<feature type="non-terminal residue" evidence="3">
    <location>
        <position position="1"/>
    </location>
</feature>
<dbReference type="OMA" id="DADSYIF"/>
<accession>C7ZBM8</accession>
<keyword evidence="1" id="KW-0175">Coiled coil</keyword>
<feature type="coiled-coil region" evidence="1">
    <location>
        <begin position="8"/>
        <end position="67"/>
    </location>
</feature>
<dbReference type="AlphaFoldDB" id="C7ZBM8"/>
<organism evidence="3 4">
    <name type="scientific">Fusarium vanettenii (strain ATCC MYA-4622 / CBS 123669 / FGSC 9596 / NRRL 45880 / 77-13-4)</name>
    <name type="common">Fusarium solani subsp. pisi</name>
    <dbReference type="NCBI Taxonomy" id="660122"/>
    <lineage>
        <taxon>Eukaryota</taxon>
        <taxon>Fungi</taxon>
        <taxon>Dikarya</taxon>
        <taxon>Ascomycota</taxon>
        <taxon>Pezizomycotina</taxon>
        <taxon>Sordariomycetes</taxon>
        <taxon>Hypocreomycetidae</taxon>
        <taxon>Hypocreales</taxon>
        <taxon>Nectriaceae</taxon>
        <taxon>Fusarium</taxon>
        <taxon>Fusarium solani species complex</taxon>
        <taxon>Fusarium vanettenii</taxon>
    </lineage>
</organism>
<dbReference type="PANTHER" id="PTHR37543">
    <property type="entry name" value="CCCH ZINC FINGER DNA BINDING PROTEIN (AFU_ORTHOLOGUE AFUA_5G12760)"/>
    <property type="match status" value="1"/>
</dbReference>
<dbReference type="RefSeq" id="XP_003044337.1">
    <property type="nucleotide sequence ID" value="XM_003044291.1"/>
</dbReference>
<sequence length="208" mass="23770">MSPQPQSYRQRLKELRIAEEQRSDLIEELITKLEDTDAKLEQAELDLQAEQDARRRLQQDMLALRNRGRIVERRPFAVVLIDADADGYAFQDRFIKAASTGGEEAADELLTATQEYLRTIVDDSDRLDVVVKAFAHLDGLGSRLVREARVKDTAQVRAFCAGFSSRLPMFDFVDVGFGKERADNKIREYLKFFAESPQCKHIMLACCH</sequence>
<dbReference type="PANTHER" id="PTHR37543:SF1">
    <property type="entry name" value="CCCH ZINC FINGER DNA BINDING PROTEIN (AFU_ORTHOLOGUE AFUA_5G12760)"/>
    <property type="match status" value="1"/>
</dbReference>
<dbReference type="HOGENOM" id="CLU_097991_1_0_1"/>
<dbReference type="InterPro" id="IPR057683">
    <property type="entry name" value="DUF7923"/>
</dbReference>
<evidence type="ECO:0000256" key="1">
    <source>
        <dbReference type="SAM" id="Coils"/>
    </source>
</evidence>
<feature type="domain" description="DUF7923" evidence="2">
    <location>
        <begin position="72"/>
        <end position="208"/>
    </location>
</feature>
<evidence type="ECO:0000313" key="4">
    <source>
        <dbReference type="Proteomes" id="UP000005206"/>
    </source>
</evidence>
<dbReference type="Pfam" id="PF25540">
    <property type="entry name" value="DUF7923"/>
    <property type="match status" value="1"/>
</dbReference>
<dbReference type="EMBL" id="GG698915">
    <property type="protein sequence ID" value="EEU38624.1"/>
    <property type="molecule type" value="Genomic_DNA"/>
</dbReference>
<dbReference type="eggNOG" id="ENOG502QS69">
    <property type="taxonomic scope" value="Eukaryota"/>
</dbReference>
<gene>
    <name evidence="3" type="ORF">NECHADRAFT_73211</name>
</gene>
<protein>
    <recommendedName>
        <fullName evidence="2">DUF7923 domain-containing protein</fullName>
    </recommendedName>
</protein>
<dbReference type="KEGG" id="nhe:NECHADRAFT_73211"/>
<evidence type="ECO:0000259" key="2">
    <source>
        <dbReference type="Pfam" id="PF25540"/>
    </source>
</evidence>
<keyword evidence="4" id="KW-1185">Reference proteome</keyword>
<dbReference type="STRING" id="660122.C7ZBM8"/>
<name>C7ZBM8_FUSV7</name>
<reference evidence="3 4" key="1">
    <citation type="journal article" date="2009" name="PLoS Genet.">
        <title>The genome of Nectria haematococca: contribution of supernumerary chromosomes to gene expansion.</title>
        <authorList>
            <person name="Coleman J.J."/>
            <person name="Rounsley S.D."/>
            <person name="Rodriguez-Carres M."/>
            <person name="Kuo A."/>
            <person name="Wasmann C.C."/>
            <person name="Grimwood J."/>
            <person name="Schmutz J."/>
            <person name="Taga M."/>
            <person name="White G.J."/>
            <person name="Zhou S."/>
            <person name="Schwartz D.C."/>
            <person name="Freitag M."/>
            <person name="Ma L.J."/>
            <person name="Danchin E.G."/>
            <person name="Henrissat B."/>
            <person name="Coutinho P.M."/>
            <person name="Nelson D.R."/>
            <person name="Straney D."/>
            <person name="Napoli C.A."/>
            <person name="Barker B.M."/>
            <person name="Gribskov M."/>
            <person name="Rep M."/>
            <person name="Kroken S."/>
            <person name="Molnar I."/>
            <person name="Rensing C."/>
            <person name="Kennell J.C."/>
            <person name="Zamora J."/>
            <person name="Farman M.L."/>
            <person name="Selker E.U."/>
            <person name="Salamov A."/>
            <person name="Shapiro H."/>
            <person name="Pangilinan J."/>
            <person name="Lindquist E."/>
            <person name="Lamers C."/>
            <person name="Grigoriev I.V."/>
            <person name="Geiser D.M."/>
            <person name="Covert S.F."/>
            <person name="Temporini E."/>
            <person name="Vanetten H.D."/>
        </authorList>
    </citation>
    <scope>NUCLEOTIDE SEQUENCE [LARGE SCALE GENOMIC DNA]</scope>
    <source>
        <strain evidence="4">ATCC MYA-4622 / CBS 123669 / FGSC 9596 / NRRL 45880 / 77-13-4</strain>
    </source>
</reference>
<dbReference type="Proteomes" id="UP000005206">
    <property type="component" value="Chromosome 14"/>
</dbReference>
<proteinExistence type="predicted"/>